<sequence length="188" mass="21156">MNGSCNPTANHPAPARNLSWPMLLEAKLRHALPGCRVQVTVRAYGGWTSETAAYHLHRLLNQQVTGQLSVNTVLLDNSVNDMVLSAGKGRQSFQRTQYLLAAIESMVRRLARSAIPVMLIDTLDRPSCTSMPTSLYERISRHWRVTHAVKLLTLQGTAADDIPDRVRTPRWRCWSLTHSRRFALVEST</sequence>
<dbReference type="Gene3D" id="3.40.50.1110">
    <property type="entry name" value="SGNH hydrolase"/>
    <property type="match status" value="1"/>
</dbReference>
<dbReference type="EMBL" id="JBGBPQ010000003">
    <property type="protein sequence ID" value="KAL1526359.1"/>
    <property type="molecule type" value="Genomic_DNA"/>
</dbReference>
<dbReference type="AlphaFoldDB" id="A0AB34K1H1"/>
<organism evidence="1 2">
    <name type="scientific">Prymnesium parvum</name>
    <name type="common">Toxic golden alga</name>
    <dbReference type="NCBI Taxonomy" id="97485"/>
    <lineage>
        <taxon>Eukaryota</taxon>
        <taxon>Haptista</taxon>
        <taxon>Haptophyta</taxon>
        <taxon>Prymnesiophyceae</taxon>
        <taxon>Prymnesiales</taxon>
        <taxon>Prymnesiaceae</taxon>
        <taxon>Prymnesium</taxon>
    </lineage>
</organism>
<reference evidence="1 2" key="1">
    <citation type="journal article" date="2024" name="Science">
        <title>Giant polyketide synthase enzymes in the biosynthesis of giant marine polyether toxins.</title>
        <authorList>
            <person name="Fallon T.R."/>
            <person name="Shende V.V."/>
            <person name="Wierzbicki I.H."/>
            <person name="Pendleton A.L."/>
            <person name="Watervoot N.F."/>
            <person name="Auber R.P."/>
            <person name="Gonzalez D.J."/>
            <person name="Wisecaver J.H."/>
            <person name="Moore B.S."/>
        </authorList>
    </citation>
    <scope>NUCLEOTIDE SEQUENCE [LARGE SCALE GENOMIC DNA]</scope>
    <source>
        <strain evidence="1 2">12B1</strain>
    </source>
</reference>
<keyword evidence="2" id="KW-1185">Reference proteome</keyword>
<evidence type="ECO:0000313" key="2">
    <source>
        <dbReference type="Proteomes" id="UP001515480"/>
    </source>
</evidence>
<dbReference type="Proteomes" id="UP001515480">
    <property type="component" value="Unassembled WGS sequence"/>
</dbReference>
<gene>
    <name evidence="1" type="ORF">AB1Y20_015073</name>
</gene>
<name>A0AB34K1H1_PRYPA</name>
<comment type="caution">
    <text evidence="1">The sequence shown here is derived from an EMBL/GenBank/DDBJ whole genome shotgun (WGS) entry which is preliminary data.</text>
</comment>
<protein>
    <submittedName>
        <fullName evidence="1">Uncharacterized protein</fullName>
    </submittedName>
</protein>
<accession>A0AB34K1H1</accession>
<evidence type="ECO:0000313" key="1">
    <source>
        <dbReference type="EMBL" id="KAL1526359.1"/>
    </source>
</evidence>
<dbReference type="SUPFAM" id="SSF52266">
    <property type="entry name" value="SGNH hydrolase"/>
    <property type="match status" value="1"/>
</dbReference>
<dbReference type="InterPro" id="IPR036514">
    <property type="entry name" value="SGNH_hydro_sf"/>
</dbReference>
<proteinExistence type="predicted"/>